<protein>
    <submittedName>
        <fullName evidence="1">Uncharacterized protein</fullName>
    </submittedName>
</protein>
<dbReference type="EMBL" id="CP041730">
    <property type="protein sequence ID" value="QDQ26091.1"/>
    <property type="molecule type" value="Genomic_DNA"/>
</dbReference>
<reference evidence="2" key="1">
    <citation type="submission" date="2019-07" db="EMBL/GenBank/DDBJ databases">
        <title>Chitinimonas sp. nov., isolated from Ny-Alesund, arctica soil.</title>
        <authorList>
            <person name="Xu Q."/>
            <person name="Peng F."/>
        </authorList>
    </citation>
    <scope>NUCLEOTIDE SEQUENCE [LARGE SCALE GENOMIC DNA]</scope>
    <source>
        <strain evidence="2">R3-44</strain>
    </source>
</reference>
<dbReference type="OrthoDB" id="6906439at2"/>
<gene>
    <name evidence="1" type="ORF">FNU76_06845</name>
</gene>
<dbReference type="RefSeq" id="WP_144277490.1">
    <property type="nucleotide sequence ID" value="NZ_CP041730.1"/>
</dbReference>
<keyword evidence="2" id="KW-1185">Reference proteome</keyword>
<dbReference type="Proteomes" id="UP000317550">
    <property type="component" value="Chromosome"/>
</dbReference>
<proteinExistence type="predicted"/>
<name>A0A516SD68_9NEIS</name>
<dbReference type="KEGG" id="cari:FNU76_06845"/>
<dbReference type="AlphaFoldDB" id="A0A516SD68"/>
<evidence type="ECO:0000313" key="2">
    <source>
        <dbReference type="Proteomes" id="UP000317550"/>
    </source>
</evidence>
<sequence>MPLTPEKQTGGFLLRLRKQDTPTAVSTATVERLMTFTGLSKTDVAHLALREMAERYLPKCEEDDGALTATQIQAIREASSARNTPDEKFWKRLLINDESKQKS</sequence>
<organism evidence="1 2">
    <name type="scientific">Chitinimonas arctica</name>
    <dbReference type="NCBI Taxonomy" id="2594795"/>
    <lineage>
        <taxon>Bacteria</taxon>
        <taxon>Pseudomonadati</taxon>
        <taxon>Pseudomonadota</taxon>
        <taxon>Betaproteobacteria</taxon>
        <taxon>Neisseriales</taxon>
        <taxon>Chitinibacteraceae</taxon>
        <taxon>Chitinimonas</taxon>
    </lineage>
</organism>
<accession>A0A516SD68</accession>
<evidence type="ECO:0000313" key="1">
    <source>
        <dbReference type="EMBL" id="QDQ26091.1"/>
    </source>
</evidence>